<keyword evidence="1" id="KW-0472">Membrane</keyword>
<keyword evidence="1" id="KW-1133">Transmembrane helix</keyword>
<feature type="transmembrane region" description="Helical" evidence="1">
    <location>
        <begin position="117"/>
        <end position="136"/>
    </location>
</feature>
<protein>
    <recommendedName>
        <fullName evidence="4">Ammonia monooxygenase</fullName>
    </recommendedName>
</protein>
<dbReference type="PANTHER" id="PTHR38457:SF1">
    <property type="entry name" value="REGULATOR ABRB-RELATED"/>
    <property type="match status" value="1"/>
</dbReference>
<evidence type="ECO:0000313" key="3">
    <source>
        <dbReference type="Proteomes" id="UP000199473"/>
    </source>
</evidence>
<feature type="transmembrane region" description="Helical" evidence="1">
    <location>
        <begin position="34"/>
        <end position="57"/>
    </location>
</feature>
<dbReference type="AlphaFoldDB" id="A0A1I4CU88"/>
<dbReference type="PIRSF" id="PIRSF038991">
    <property type="entry name" value="Protein_AbrB"/>
    <property type="match status" value="1"/>
</dbReference>
<keyword evidence="3" id="KW-1185">Reference proteome</keyword>
<sequence length="350" mass="35992">MNRAPAPVRWAWLIAFSVLLGASLAWLRVPAALLLGPLVVAAVMAICGAACVVPARLFKATHAVVGLLIARSLSAGTLVELLKDWPLFLAGVLFVVAASSGIGWLLARWAVLPGTTAVWGAAPGAATAMIIMAGSQGADVRLVAFMQYLRLVMAVVVATIVAGWWTGLGVPAANPASWLVLPDLTAFAATLLVAAVGLFIAARVSLPMGSLLIPMMLGAVMGNSGLVTIELPPWLLAPTYAVVGWQVGSRFDRPIVLHAMRALPGLLAGTVALVALCAGFAALLVVFAGIDPLTAYLATSPGGIDSVAIIGMAGGADMAFVMAMQTARFLFVMATGPWIARAVANSIARR</sequence>
<proteinExistence type="predicted"/>
<dbReference type="GO" id="GO:0010468">
    <property type="term" value="P:regulation of gene expression"/>
    <property type="evidence" value="ECO:0007669"/>
    <property type="project" value="InterPro"/>
</dbReference>
<feature type="transmembrane region" description="Helical" evidence="1">
    <location>
        <begin position="302"/>
        <end position="323"/>
    </location>
</feature>
<feature type="transmembrane region" description="Helical" evidence="1">
    <location>
        <begin position="211"/>
        <end position="229"/>
    </location>
</feature>
<name>A0A1I4CU88_9PROT</name>
<feature type="transmembrane region" description="Helical" evidence="1">
    <location>
        <begin position="186"/>
        <end position="204"/>
    </location>
</feature>
<feature type="transmembrane region" description="Helical" evidence="1">
    <location>
        <begin position="6"/>
        <end position="27"/>
    </location>
</feature>
<keyword evidence="1" id="KW-0812">Transmembrane</keyword>
<dbReference type="STRING" id="1123062.SAMN02745775_108223"/>
<organism evidence="2 3">
    <name type="scientific">Falsiroseomonas stagni DSM 19981</name>
    <dbReference type="NCBI Taxonomy" id="1123062"/>
    <lineage>
        <taxon>Bacteria</taxon>
        <taxon>Pseudomonadati</taxon>
        <taxon>Pseudomonadota</taxon>
        <taxon>Alphaproteobacteria</taxon>
        <taxon>Acetobacterales</taxon>
        <taxon>Roseomonadaceae</taxon>
        <taxon>Falsiroseomonas</taxon>
    </lineage>
</organism>
<dbReference type="Proteomes" id="UP000199473">
    <property type="component" value="Unassembled WGS sequence"/>
</dbReference>
<accession>A0A1I4CU88</accession>
<evidence type="ECO:0000313" key="2">
    <source>
        <dbReference type="EMBL" id="SFK84868.1"/>
    </source>
</evidence>
<feature type="transmembrane region" description="Helical" evidence="1">
    <location>
        <begin position="266"/>
        <end position="290"/>
    </location>
</feature>
<dbReference type="EMBL" id="FOSQ01000008">
    <property type="protein sequence ID" value="SFK84868.1"/>
    <property type="molecule type" value="Genomic_DNA"/>
</dbReference>
<feature type="transmembrane region" description="Helical" evidence="1">
    <location>
        <begin position="87"/>
        <end position="111"/>
    </location>
</feature>
<dbReference type="PANTHER" id="PTHR38457">
    <property type="entry name" value="REGULATOR ABRB-RELATED"/>
    <property type="match status" value="1"/>
</dbReference>
<evidence type="ECO:0008006" key="4">
    <source>
        <dbReference type="Google" id="ProtNLM"/>
    </source>
</evidence>
<feature type="transmembrane region" description="Helical" evidence="1">
    <location>
        <begin position="329"/>
        <end position="348"/>
    </location>
</feature>
<dbReference type="NCBIfam" id="TIGR03082">
    <property type="entry name" value="Gneg_AbrB_dup"/>
    <property type="match status" value="2"/>
</dbReference>
<dbReference type="Pfam" id="PF05145">
    <property type="entry name" value="AbrB"/>
    <property type="match status" value="1"/>
</dbReference>
<dbReference type="InterPro" id="IPR017516">
    <property type="entry name" value="AbrB_dup"/>
</dbReference>
<dbReference type="GO" id="GO:0016020">
    <property type="term" value="C:membrane"/>
    <property type="evidence" value="ECO:0007669"/>
    <property type="project" value="InterPro"/>
</dbReference>
<feature type="transmembrane region" description="Helical" evidence="1">
    <location>
        <begin position="148"/>
        <end position="166"/>
    </location>
</feature>
<reference evidence="2 3" key="1">
    <citation type="submission" date="2016-10" db="EMBL/GenBank/DDBJ databases">
        <authorList>
            <person name="de Groot N.N."/>
        </authorList>
    </citation>
    <scope>NUCLEOTIDE SEQUENCE [LARGE SCALE GENOMIC DNA]</scope>
    <source>
        <strain evidence="2 3">DSM 19981</strain>
    </source>
</reference>
<gene>
    <name evidence="2" type="ORF">SAMN02745775_108223</name>
</gene>
<evidence type="ECO:0000256" key="1">
    <source>
        <dbReference type="SAM" id="Phobius"/>
    </source>
</evidence>
<dbReference type="InterPro" id="IPR007820">
    <property type="entry name" value="AbrB_fam"/>
</dbReference>